<dbReference type="Proteomes" id="UP001642409">
    <property type="component" value="Unassembled WGS sequence"/>
</dbReference>
<sequence length="107" mass="12745">MSEYRTLHKYKVPQILSTSFLNSVDLFKNLVCQHSHHTQQVHFQTVQLIKARIQEQNIVLQEIAQKMRYVEVCDTLIEKNIKQLKSNANEINRFVKYYFSKMAKLSE</sequence>
<gene>
    <name evidence="1" type="ORF">HINF_LOCUS24418</name>
    <name evidence="2" type="ORF">HINF_LOCUS30094</name>
</gene>
<accession>A0AA86PDR2</accession>
<dbReference type="AlphaFoldDB" id="A0AA86PDR2"/>
<reference evidence="1" key="1">
    <citation type="submission" date="2023-06" db="EMBL/GenBank/DDBJ databases">
        <authorList>
            <person name="Kurt Z."/>
        </authorList>
    </citation>
    <scope>NUCLEOTIDE SEQUENCE</scope>
</reference>
<evidence type="ECO:0000313" key="2">
    <source>
        <dbReference type="EMBL" id="CAL6025256.1"/>
    </source>
</evidence>
<evidence type="ECO:0000313" key="1">
    <source>
        <dbReference type="EMBL" id="CAI9936773.1"/>
    </source>
</evidence>
<name>A0AA86PDR2_9EUKA</name>
<dbReference type="EMBL" id="CAXDID020000098">
    <property type="protein sequence ID" value="CAL6025256.1"/>
    <property type="molecule type" value="Genomic_DNA"/>
</dbReference>
<reference evidence="2 3" key="2">
    <citation type="submission" date="2024-07" db="EMBL/GenBank/DDBJ databases">
        <authorList>
            <person name="Akdeniz Z."/>
        </authorList>
    </citation>
    <scope>NUCLEOTIDE SEQUENCE [LARGE SCALE GENOMIC DNA]</scope>
</reference>
<proteinExistence type="predicted"/>
<protein>
    <submittedName>
        <fullName evidence="2">Hypothetical_protein</fullName>
    </submittedName>
</protein>
<evidence type="ECO:0000313" key="3">
    <source>
        <dbReference type="Proteomes" id="UP001642409"/>
    </source>
</evidence>
<organism evidence="1">
    <name type="scientific">Hexamita inflata</name>
    <dbReference type="NCBI Taxonomy" id="28002"/>
    <lineage>
        <taxon>Eukaryota</taxon>
        <taxon>Metamonada</taxon>
        <taxon>Diplomonadida</taxon>
        <taxon>Hexamitidae</taxon>
        <taxon>Hexamitinae</taxon>
        <taxon>Hexamita</taxon>
    </lineage>
</organism>
<comment type="caution">
    <text evidence="1">The sequence shown here is derived from an EMBL/GenBank/DDBJ whole genome shotgun (WGS) entry which is preliminary data.</text>
</comment>
<dbReference type="EMBL" id="CATOUU010000642">
    <property type="protein sequence ID" value="CAI9936773.1"/>
    <property type="molecule type" value="Genomic_DNA"/>
</dbReference>
<keyword evidence="3" id="KW-1185">Reference proteome</keyword>